<reference evidence="6 7" key="1">
    <citation type="submission" date="2024-07" db="EMBL/GenBank/DDBJ databases">
        <title>Section-level genome sequencing and comparative genomics of Aspergillus sections Usti and Cavernicolus.</title>
        <authorList>
            <consortium name="Lawrence Berkeley National Laboratory"/>
            <person name="Nybo J.L."/>
            <person name="Vesth T.C."/>
            <person name="Theobald S."/>
            <person name="Frisvad J.C."/>
            <person name="Larsen T.O."/>
            <person name="Kjaerboelling I."/>
            <person name="Rothschild-Mancinelli K."/>
            <person name="Lyhne E.K."/>
            <person name="Kogle M.E."/>
            <person name="Barry K."/>
            <person name="Clum A."/>
            <person name="Na H."/>
            <person name="Ledsgaard L."/>
            <person name="Lin J."/>
            <person name="Lipzen A."/>
            <person name="Kuo A."/>
            <person name="Riley R."/>
            <person name="Mondo S."/>
            <person name="LaButti K."/>
            <person name="Haridas S."/>
            <person name="Pangalinan J."/>
            <person name="Salamov A.A."/>
            <person name="Simmons B.A."/>
            <person name="Magnuson J.K."/>
            <person name="Chen J."/>
            <person name="Drula E."/>
            <person name="Henrissat B."/>
            <person name="Wiebenga A."/>
            <person name="Lubbers R.J."/>
            <person name="Gomes A.C."/>
            <person name="Makela M.R."/>
            <person name="Stajich J."/>
            <person name="Grigoriev I.V."/>
            <person name="Mortensen U.H."/>
            <person name="De vries R.P."/>
            <person name="Baker S.E."/>
            <person name="Andersen M.R."/>
        </authorList>
    </citation>
    <scope>NUCLEOTIDE SEQUENCE [LARGE SCALE GENOMIC DNA]</scope>
    <source>
        <strain evidence="6 7">CBS 600.67</strain>
    </source>
</reference>
<dbReference type="InterPro" id="IPR052210">
    <property type="entry name" value="LysM1-like"/>
</dbReference>
<comment type="caution">
    <text evidence="6">The sequence shown here is derived from an EMBL/GenBank/DDBJ whole genome shotgun (WGS) entry which is preliminary data.</text>
</comment>
<evidence type="ECO:0000256" key="3">
    <source>
        <dbReference type="SAM" id="MobiDB-lite"/>
    </source>
</evidence>
<dbReference type="SMART" id="SM00257">
    <property type="entry name" value="LysM"/>
    <property type="match status" value="3"/>
</dbReference>
<feature type="domain" description="LysM" evidence="5">
    <location>
        <begin position="360"/>
        <end position="406"/>
    </location>
</feature>
<dbReference type="Gene3D" id="3.10.350.10">
    <property type="entry name" value="LysM domain"/>
    <property type="match status" value="4"/>
</dbReference>
<dbReference type="PROSITE" id="PS51782">
    <property type="entry name" value="LYSM"/>
    <property type="match status" value="4"/>
</dbReference>
<evidence type="ECO:0000313" key="6">
    <source>
        <dbReference type="EMBL" id="KAL2813346.1"/>
    </source>
</evidence>
<dbReference type="SUPFAM" id="SSF54106">
    <property type="entry name" value="LysM domain"/>
    <property type="match status" value="2"/>
</dbReference>
<evidence type="ECO:0000256" key="2">
    <source>
        <dbReference type="ARBA" id="ARBA00023026"/>
    </source>
</evidence>
<gene>
    <name evidence="6" type="ORF">BDW59DRAFT_167529</name>
</gene>
<feature type="compositionally biased region" description="Acidic residues" evidence="3">
    <location>
        <begin position="613"/>
        <end position="622"/>
    </location>
</feature>
<feature type="domain" description="LysM" evidence="5">
    <location>
        <begin position="270"/>
        <end position="318"/>
    </location>
</feature>
<protein>
    <recommendedName>
        <fullName evidence="5">LysM domain-containing protein</fullName>
    </recommendedName>
</protein>
<sequence>MSSFPTLAERITLMIWLLFVATATPAAAEFQLVDDSMELPFSAECNDALRGKLAACDYIERTEGRSDNWTLDLLDMMCTPQCEDSINTYRKAVASVCANDEFDTSNNGTNPGDSAVIMLPIAIPDYIFTNHFKRCLKTEQGEYCISQQSAEGPVEDCDECYLKSFREDLKNGLIYNDGMAEEFSSLTKSCGVSTLDYATPSPAIISSHEPPAATPTCDGRIATIKPGDTCNSFAKDNNVGTWRLLIQNGLAGGCAGFPTSGSLCVIGNCTTHEVTSSDTCRGLAWKYGITITQFITWNSILNPTCSNLNVMVGYQACVSYPGNATDTTNPYATTGVAGTATAPAAVPTKLGPDVNTRCGKYYVIKTGDYCQAIAMANSIEVNDFYFLNPDIDRNCTNLWLDYSYCVLPVGNIMTYSGYATPTGSLSIPTWRPTITGTYTPWESLPEVTWTSKEPIPTSTSFPLAKGTRKDCLEYEDNTFGDVPCNWLATKVDNVRFAEWNPSVNYWHCLLTNGTRYCTLYAEEFTRPGYSDENYEDDETAPYEEAPADAAVDSTRECYVWFVRMEGDTCASILETARITMEEFYAWNPSIKSDCSNLRTDTFYCMSGDYYDDDDDDEEEDDFSSTSASSTTSVSTTTTTTITSSDSTTTGPITTTKSTTTAASATAPGPTQTGISPTCDKWLISESGVYCADMAAKSDITLEELYAWNPALGDDCSGMWPDYAYCIGVSR</sequence>
<accession>A0ABR4HCY4</accession>
<dbReference type="CDD" id="cd00118">
    <property type="entry name" value="LysM"/>
    <property type="match status" value="3"/>
</dbReference>
<keyword evidence="7" id="KW-1185">Reference proteome</keyword>
<dbReference type="EMBL" id="JBFXLS010000145">
    <property type="protein sequence ID" value="KAL2813346.1"/>
    <property type="molecule type" value="Genomic_DNA"/>
</dbReference>
<keyword evidence="1" id="KW-0147">Chitin-binding</keyword>
<feature type="domain" description="LysM" evidence="5">
    <location>
        <begin position="680"/>
        <end position="726"/>
    </location>
</feature>
<feature type="signal peptide" evidence="4">
    <location>
        <begin position="1"/>
        <end position="28"/>
    </location>
</feature>
<dbReference type="PANTHER" id="PTHR34997">
    <property type="entry name" value="AM15"/>
    <property type="match status" value="1"/>
</dbReference>
<evidence type="ECO:0000259" key="5">
    <source>
        <dbReference type="PROSITE" id="PS51782"/>
    </source>
</evidence>
<feature type="compositionally biased region" description="Low complexity" evidence="3">
    <location>
        <begin position="623"/>
        <end position="672"/>
    </location>
</feature>
<feature type="chain" id="PRO_5045245672" description="LysM domain-containing protein" evidence="4">
    <location>
        <begin position="29"/>
        <end position="730"/>
    </location>
</feature>
<dbReference type="InterPro" id="IPR036779">
    <property type="entry name" value="LysM_dom_sf"/>
</dbReference>
<evidence type="ECO:0000256" key="1">
    <source>
        <dbReference type="ARBA" id="ARBA00022669"/>
    </source>
</evidence>
<evidence type="ECO:0000256" key="4">
    <source>
        <dbReference type="SAM" id="SignalP"/>
    </source>
</evidence>
<dbReference type="PANTHER" id="PTHR34997:SF1">
    <property type="entry name" value="PEPTIDOGLYCAN-BINDING LYSIN DOMAIN"/>
    <property type="match status" value="1"/>
</dbReference>
<evidence type="ECO:0000313" key="7">
    <source>
        <dbReference type="Proteomes" id="UP001610335"/>
    </source>
</evidence>
<feature type="domain" description="LysM" evidence="5">
    <location>
        <begin position="559"/>
        <end position="605"/>
    </location>
</feature>
<organism evidence="6 7">
    <name type="scientific">Aspergillus cavernicola</name>
    <dbReference type="NCBI Taxonomy" id="176166"/>
    <lineage>
        <taxon>Eukaryota</taxon>
        <taxon>Fungi</taxon>
        <taxon>Dikarya</taxon>
        <taxon>Ascomycota</taxon>
        <taxon>Pezizomycotina</taxon>
        <taxon>Eurotiomycetes</taxon>
        <taxon>Eurotiomycetidae</taxon>
        <taxon>Eurotiales</taxon>
        <taxon>Aspergillaceae</taxon>
        <taxon>Aspergillus</taxon>
        <taxon>Aspergillus subgen. Nidulantes</taxon>
    </lineage>
</organism>
<dbReference type="Proteomes" id="UP001610335">
    <property type="component" value="Unassembled WGS sequence"/>
</dbReference>
<keyword evidence="2" id="KW-0843">Virulence</keyword>
<feature type="region of interest" description="Disordered" evidence="3">
    <location>
        <begin position="613"/>
        <end position="672"/>
    </location>
</feature>
<proteinExistence type="predicted"/>
<dbReference type="InterPro" id="IPR018392">
    <property type="entry name" value="LysM"/>
</dbReference>
<keyword evidence="4" id="KW-0732">Signal</keyword>
<name>A0ABR4HCY4_9EURO</name>
<dbReference type="Pfam" id="PF01476">
    <property type="entry name" value="LysM"/>
    <property type="match status" value="4"/>
</dbReference>